<dbReference type="EMBL" id="CAUYUJ010016656">
    <property type="protein sequence ID" value="CAK0867543.1"/>
    <property type="molecule type" value="Genomic_DNA"/>
</dbReference>
<feature type="region of interest" description="Disordered" evidence="1">
    <location>
        <begin position="1086"/>
        <end position="1108"/>
    </location>
</feature>
<dbReference type="InterPro" id="IPR050164">
    <property type="entry name" value="Peptidase_C19"/>
</dbReference>
<keyword evidence="5" id="KW-1185">Reference proteome</keyword>
<feature type="region of interest" description="Disordered" evidence="1">
    <location>
        <begin position="580"/>
        <end position="602"/>
    </location>
</feature>
<dbReference type="InterPro" id="IPR013087">
    <property type="entry name" value="Znf_C2H2_type"/>
</dbReference>
<sequence length="1108" mass="119769">MSTAAIQETSPSQPGLLVFAVASVFAALFAKRAAFMIGMGARAQLRATMGAAVCVAVGLREAMGAPLSLDVVVDSLPRTRRVGLVRDAALWERENLVAVERWLRMQKSFVWVYELGGMSDLMGGAPLTRWVFGEGAGVSLGALAWMVKGHVFRVSRGRGALAVSALRGDAVDAPWTRREWQRSVRRDVTVETTWNWWRFSGRGPGQLQVRLGEPNFDALLGATLEQIEGDWRSPPILAGAIAEVFYEGGQEDAHEFLMELLDPDRAEQTAAPFLFVNASVIKCGGERCDGRKTVKNARPQTCLQVPVLTEAGVAITTTQRAINEAYSESELEASYLWRCPRACGHGRARKLAVMSAAPEVLWLQLKRWTWDVATRREVLVGVGDAMRRRAAALEMARCKVLYLRCSDGAGCAADCTASAIGSAVCGDGALVGEKGQVKAPEDSVGDEVPEADAMQRAFYNVRVDETSRDPRRAREILVAAAAVGVRRHPTVPADPNDPAQPWSQALAEDMAVELPAVHCAFVGCTWQSDAADDMCGHVREVHGAVVLPIAELIHPADEDEDIRITAAQLTQSGIQKVRAADVERDNSDADGARPEAQLTAGGQEDAHEFLMELLDPDRAEQTAAPFLFVNASVIKCGGERCDGRKTVKNARPQTCLQVPVLTEAGVAITTTQRAINEAYSESELEASYLWRCPRACGHGRARKLAVMSAAPEVLWLQLKRWTWDVATRREVLVGVGDAMRRRAAALEMARCKVLYLRCSDGAGCAADCTASAIGSAVCGDGALVGEKGQVKAPEDSVGDEVPEADAMQRAFYNVRVDETSKDPRRAREILVAAAAVGVRRHPTVPADPNDPAQPWSQALAEDMAVELPAVHCAFVGCTWQSDAADDMCGHVREVHGAVVLPIAELIHPADEDEDIRITAGSTNVAVSGASPSEGAHPRASLQAPRHGPPPPGPAAGGAGALELHRPNDTVILRCVPRELSRDALVELLGTAGLAGRFNFVYMPMDFTLQQCIGYALVGLESRADGDLLIERLPEFEPAWSAPPATLEEHIERYRNSPVMHPKMPDAYKPAVFAGGHRVAFPEPTRPIRAPRIRHMKPPPREAWRVAPH</sequence>
<comment type="caution">
    <text evidence="4">The sequence shown here is derived from an EMBL/GenBank/DDBJ whole genome shotgun (WGS) entry which is preliminary data.</text>
</comment>
<dbReference type="Proteomes" id="UP001189429">
    <property type="component" value="Unassembled WGS sequence"/>
</dbReference>
<protein>
    <recommendedName>
        <fullName evidence="3">C2H2-type domain-containing protein</fullName>
    </recommendedName>
</protein>
<dbReference type="CDD" id="cd02257">
    <property type="entry name" value="Peptidase_C19"/>
    <property type="match status" value="2"/>
</dbReference>
<feature type="domain" description="C2H2-type" evidence="3">
    <location>
        <begin position="870"/>
        <end position="895"/>
    </location>
</feature>
<keyword evidence="2" id="KW-0812">Transmembrane</keyword>
<feature type="compositionally biased region" description="Basic and acidic residues" evidence="1">
    <location>
        <begin position="580"/>
        <end position="593"/>
    </location>
</feature>
<feature type="domain" description="C2H2-type" evidence="3">
    <location>
        <begin position="517"/>
        <end position="542"/>
    </location>
</feature>
<dbReference type="SMART" id="SM00355">
    <property type="entry name" value="ZnF_C2H2"/>
    <property type="match status" value="2"/>
</dbReference>
<evidence type="ECO:0000313" key="4">
    <source>
        <dbReference type="EMBL" id="CAK0867543.1"/>
    </source>
</evidence>
<organism evidence="4 5">
    <name type="scientific">Prorocentrum cordatum</name>
    <dbReference type="NCBI Taxonomy" id="2364126"/>
    <lineage>
        <taxon>Eukaryota</taxon>
        <taxon>Sar</taxon>
        <taxon>Alveolata</taxon>
        <taxon>Dinophyceae</taxon>
        <taxon>Prorocentrales</taxon>
        <taxon>Prorocentraceae</taxon>
        <taxon>Prorocentrum</taxon>
    </lineage>
</organism>
<keyword evidence="2" id="KW-1133">Transmembrane helix</keyword>
<evidence type="ECO:0000259" key="3">
    <source>
        <dbReference type="SMART" id="SM00355"/>
    </source>
</evidence>
<reference evidence="4" key="1">
    <citation type="submission" date="2023-10" db="EMBL/GenBank/DDBJ databases">
        <authorList>
            <person name="Chen Y."/>
            <person name="Shah S."/>
            <person name="Dougan E. K."/>
            <person name="Thang M."/>
            <person name="Chan C."/>
        </authorList>
    </citation>
    <scope>NUCLEOTIDE SEQUENCE [LARGE SCALE GENOMIC DNA]</scope>
</reference>
<feature type="transmembrane region" description="Helical" evidence="2">
    <location>
        <begin position="16"/>
        <end position="35"/>
    </location>
</feature>
<accession>A0ABN9V6L7</accession>
<gene>
    <name evidence="4" type="ORF">PCOR1329_LOCUS54463</name>
</gene>
<dbReference type="Gene3D" id="3.90.70.10">
    <property type="entry name" value="Cysteine proteinases"/>
    <property type="match status" value="2"/>
</dbReference>
<evidence type="ECO:0000256" key="1">
    <source>
        <dbReference type="SAM" id="MobiDB-lite"/>
    </source>
</evidence>
<dbReference type="PANTHER" id="PTHR24006">
    <property type="entry name" value="UBIQUITIN CARBOXYL-TERMINAL HYDROLASE"/>
    <property type="match status" value="1"/>
</dbReference>
<feature type="region of interest" description="Disordered" evidence="1">
    <location>
        <begin position="925"/>
        <end position="960"/>
    </location>
</feature>
<evidence type="ECO:0000256" key="2">
    <source>
        <dbReference type="SAM" id="Phobius"/>
    </source>
</evidence>
<keyword evidence="2" id="KW-0472">Membrane</keyword>
<feature type="compositionally biased region" description="Basic and acidic residues" evidence="1">
    <location>
        <begin position="1098"/>
        <end position="1108"/>
    </location>
</feature>
<dbReference type="SUPFAM" id="SSF54001">
    <property type="entry name" value="Cysteine proteinases"/>
    <property type="match status" value="2"/>
</dbReference>
<proteinExistence type="predicted"/>
<dbReference type="InterPro" id="IPR038765">
    <property type="entry name" value="Papain-like_cys_pep_sf"/>
</dbReference>
<name>A0ABN9V6L7_9DINO</name>
<evidence type="ECO:0000313" key="5">
    <source>
        <dbReference type="Proteomes" id="UP001189429"/>
    </source>
</evidence>
<feature type="compositionally biased region" description="Basic residues" evidence="1">
    <location>
        <begin position="1088"/>
        <end position="1097"/>
    </location>
</feature>